<reference evidence="3" key="1">
    <citation type="submission" date="2020-12" db="EMBL/GenBank/DDBJ databases">
        <title>Metabolic potential, ecology and presence of endohyphal bacteria is reflected in genomic diversity of Mucoromycotina.</title>
        <authorList>
            <person name="Muszewska A."/>
            <person name="Okrasinska A."/>
            <person name="Steczkiewicz K."/>
            <person name="Drgas O."/>
            <person name="Orlowska M."/>
            <person name="Perlinska-Lenart U."/>
            <person name="Aleksandrzak-Piekarczyk T."/>
            <person name="Szatraj K."/>
            <person name="Zielenkiewicz U."/>
            <person name="Pilsyk S."/>
            <person name="Malc E."/>
            <person name="Mieczkowski P."/>
            <person name="Kruszewska J.S."/>
            <person name="Biernat P."/>
            <person name="Pawlowska J."/>
        </authorList>
    </citation>
    <scope>NUCLEOTIDE SEQUENCE</scope>
    <source>
        <strain evidence="3">CBS 226.32</strain>
    </source>
</reference>
<organism evidence="3 4">
    <name type="scientific">Mucor plumbeus</name>
    <dbReference type="NCBI Taxonomy" id="97098"/>
    <lineage>
        <taxon>Eukaryota</taxon>
        <taxon>Fungi</taxon>
        <taxon>Fungi incertae sedis</taxon>
        <taxon>Mucoromycota</taxon>
        <taxon>Mucoromycotina</taxon>
        <taxon>Mucoromycetes</taxon>
        <taxon>Mucorales</taxon>
        <taxon>Mucorineae</taxon>
        <taxon>Mucoraceae</taxon>
        <taxon>Mucor</taxon>
    </lineage>
</organism>
<feature type="transmembrane region" description="Helical" evidence="2">
    <location>
        <begin position="20"/>
        <end position="40"/>
    </location>
</feature>
<feature type="compositionally biased region" description="Basic and acidic residues" evidence="1">
    <location>
        <begin position="265"/>
        <end position="282"/>
    </location>
</feature>
<feature type="compositionally biased region" description="Polar residues" evidence="1">
    <location>
        <begin position="283"/>
        <end position="293"/>
    </location>
</feature>
<dbReference type="OrthoDB" id="3210850at2759"/>
<evidence type="ECO:0000256" key="2">
    <source>
        <dbReference type="SAM" id="Phobius"/>
    </source>
</evidence>
<accession>A0A8H7QNR2</accession>
<keyword evidence="2" id="KW-1133">Transmembrane helix</keyword>
<feature type="region of interest" description="Disordered" evidence="1">
    <location>
        <begin position="345"/>
        <end position="394"/>
    </location>
</feature>
<dbReference type="Proteomes" id="UP000650833">
    <property type="component" value="Unassembled WGS sequence"/>
</dbReference>
<dbReference type="AlphaFoldDB" id="A0A8H7QNR2"/>
<protein>
    <submittedName>
        <fullName evidence="3">Uncharacterized protein</fullName>
    </submittedName>
</protein>
<feature type="compositionally biased region" description="Polar residues" evidence="1">
    <location>
        <begin position="367"/>
        <end position="394"/>
    </location>
</feature>
<feature type="transmembrane region" description="Helical" evidence="2">
    <location>
        <begin position="235"/>
        <end position="257"/>
    </location>
</feature>
<name>A0A8H7QNR2_9FUNG</name>
<gene>
    <name evidence="3" type="ORF">INT46_004479</name>
</gene>
<sequence length="394" mass="44319">MNTSSYIAQSSQPDGPEMAAKFVSIFSITLLSCLFGVKTYNVHYKYLTYSKWLILALYLFSWSFTTTSMLLVTTNNKNYTSCFLSIMVCDIFYSSTKITIYAWLIEKVYVVSSIRQTRWKSKAYRFHLCLMLPYIAICTLMLVFHISEIDSSGICIIGLEAIASLPLLIYDFLINFYMTIFFVRPLLKLGAGVKAGWRASRLNEVALRTMVASVVCLVASFANVLALVLFNGRQRGLVCLTCCTVDVTINVVTIHWVTSQTPGKRMKETGVDYSTHQRDSNHENSAYQRQNTNEDPDTTLHNNHSDIVDILATQQTNDIAAGAINLYGFTNNGFQIEDMKTVPPYSASSNVTNDDQPSFNKKETTCEDQSSTDSNFCTSSIHESQSSRKSLTKR</sequence>
<dbReference type="PANTHER" id="PTHR38848">
    <property type="entry name" value="G-PROTEIN COUPLED RECEPTORS FAMILY 3 PROFILE DOMAIN-CONTAINING PROTEIN"/>
    <property type="match status" value="1"/>
</dbReference>
<keyword evidence="2" id="KW-0812">Transmembrane</keyword>
<comment type="caution">
    <text evidence="3">The sequence shown here is derived from an EMBL/GenBank/DDBJ whole genome shotgun (WGS) entry which is preliminary data.</text>
</comment>
<dbReference type="PANTHER" id="PTHR38848:SF3">
    <property type="entry name" value="G-PROTEIN COUPLED RECEPTORS FAMILY 3 PROFILE DOMAIN-CONTAINING PROTEIN"/>
    <property type="match status" value="1"/>
</dbReference>
<evidence type="ECO:0000313" key="3">
    <source>
        <dbReference type="EMBL" id="KAG2196004.1"/>
    </source>
</evidence>
<feature type="transmembrane region" description="Helical" evidence="2">
    <location>
        <begin position="52"/>
        <end position="71"/>
    </location>
</feature>
<dbReference type="EMBL" id="JAEPRC010000500">
    <property type="protein sequence ID" value="KAG2196004.1"/>
    <property type="molecule type" value="Genomic_DNA"/>
</dbReference>
<keyword evidence="2" id="KW-0472">Membrane</keyword>
<feature type="region of interest" description="Disordered" evidence="1">
    <location>
        <begin position="264"/>
        <end position="302"/>
    </location>
</feature>
<keyword evidence="4" id="KW-1185">Reference proteome</keyword>
<evidence type="ECO:0000256" key="1">
    <source>
        <dbReference type="SAM" id="MobiDB-lite"/>
    </source>
</evidence>
<feature type="transmembrane region" description="Helical" evidence="2">
    <location>
        <begin position="83"/>
        <end position="105"/>
    </location>
</feature>
<feature type="transmembrane region" description="Helical" evidence="2">
    <location>
        <begin position="126"/>
        <end position="147"/>
    </location>
</feature>
<feature type="transmembrane region" description="Helical" evidence="2">
    <location>
        <begin position="167"/>
        <end position="187"/>
    </location>
</feature>
<proteinExistence type="predicted"/>
<feature type="compositionally biased region" description="Polar residues" evidence="1">
    <location>
        <begin position="346"/>
        <end position="359"/>
    </location>
</feature>
<evidence type="ECO:0000313" key="4">
    <source>
        <dbReference type="Proteomes" id="UP000650833"/>
    </source>
</evidence>
<feature type="transmembrane region" description="Helical" evidence="2">
    <location>
        <begin position="207"/>
        <end position="229"/>
    </location>
</feature>